<keyword evidence="1" id="KW-1133">Transmembrane helix</keyword>
<keyword evidence="1" id="KW-0812">Transmembrane</keyword>
<dbReference type="RefSeq" id="WP_173730670.1">
    <property type="nucleotide sequence ID" value="NZ_JABTTE010000006.1"/>
</dbReference>
<organism evidence="2 3">
    <name type="scientific">Calidifontibacillus erzurumensis</name>
    <dbReference type="NCBI Taxonomy" id="2741433"/>
    <lineage>
        <taxon>Bacteria</taxon>
        <taxon>Bacillati</taxon>
        <taxon>Bacillota</taxon>
        <taxon>Bacilli</taxon>
        <taxon>Bacillales</taxon>
        <taxon>Bacillaceae</taxon>
        <taxon>Calidifontibacillus/Schinkia group</taxon>
        <taxon>Calidifontibacillus</taxon>
    </lineage>
</organism>
<proteinExistence type="predicted"/>
<evidence type="ECO:0000313" key="3">
    <source>
        <dbReference type="Proteomes" id="UP000625804"/>
    </source>
</evidence>
<reference evidence="2" key="1">
    <citation type="submission" date="2020-06" db="EMBL/GenBank/DDBJ databases">
        <title>A novel thermopfilic bacterium from Erzurum, Turkey.</title>
        <authorList>
            <person name="Adiguzel A."/>
            <person name="Ay H."/>
            <person name="Baltaci M.O."/>
        </authorList>
    </citation>
    <scope>NUCLEOTIDE SEQUENCE</scope>
    <source>
        <strain evidence="2">P2</strain>
    </source>
</reference>
<name>A0A8J8GFQ1_9BACI</name>
<accession>A0A8J8GFQ1</accession>
<dbReference type="Pfam" id="PF26135">
    <property type="entry name" value="YuzI"/>
    <property type="match status" value="1"/>
</dbReference>
<feature type="transmembrane region" description="Helical" evidence="1">
    <location>
        <begin position="6"/>
        <end position="28"/>
    </location>
</feature>
<evidence type="ECO:0000313" key="2">
    <source>
        <dbReference type="EMBL" id="NSL51470.1"/>
    </source>
</evidence>
<dbReference type="EMBL" id="JABTTE010000006">
    <property type="protein sequence ID" value="NSL51470.1"/>
    <property type="molecule type" value="Genomic_DNA"/>
</dbReference>
<keyword evidence="3" id="KW-1185">Reference proteome</keyword>
<sequence>MVFRLFIFLTGFGLAVAGGVTIIGYLNLIPIGYSFTDYLLFISKKIECYLLIIGLLFIYFSIYSPFEKNE</sequence>
<evidence type="ECO:0000256" key="1">
    <source>
        <dbReference type="SAM" id="Phobius"/>
    </source>
</evidence>
<keyword evidence="1" id="KW-0472">Membrane</keyword>
<dbReference type="InterPro" id="IPR058887">
    <property type="entry name" value="YuzI-like"/>
</dbReference>
<dbReference type="AlphaFoldDB" id="A0A8J8GFQ1"/>
<feature type="transmembrane region" description="Helical" evidence="1">
    <location>
        <begin position="48"/>
        <end position="66"/>
    </location>
</feature>
<dbReference type="Proteomes" id="UP000625804">
    <property type="component" value="Unassembled WGS sequence"/>
</dbReference>
<protein>
    <submittedName>
        <fullName evidence="2">Uncharacterized protein</fullName>
    </submittedName>
</protein>
<gene>
    <name evidence="2" type="ORF">HR057_06765</name>
</gene>
<comment type="caution">
    <text evidence="2">The sequence shown here is derived from an EMBL/GenBank/DDBJ whole genome shotgun (WGS) entry which is preliminary data.</text>
</comment>